<dbReference type="RefSeq" id="WP_203192930.1">
    <property type="nucleotide sequence ID" value="NZ_CP063362.1"/>
</dbReference>
<dbReference type="AlphaFoldDB" id="A0A974PM13"/>
<dbReference type="InterPro" id="IPR008040">
    <property type="entry name" value="Hydant_A_N"/>
</dbReference>
<dbReference type="GO" id="GO:0017168">
    <property type="term" value="F:5-oxoprolinase (ATP-hydrolyzing) activity"/>
    <property type="evidence" value="ECO:0007669"/>
    <property type="project" value="TreeGrafter"/>
</dbReference>
<evidence type="ECO:0000259" key="2">
    <source>
        <dbReference type="Pfam" id="PF05378"/>
    </source>
</evidence>
<evidence type="ECO:0000259" key="1">
    <source>
        <dbReference type="Pfam" id="PF01968"/>
    </source>
</evidence>
<evidence type="ECO:0000313" key="4">
    <source>
        <dbReference type="EMBL" id="QRG06057.1"/>
    </source>
</evidence>
<gene>
    <name evidence="4" type="ORF">EZH22_24170</name>
</gene>
<proteinExistence type="predicted"/>
<feature type="domain" description="Acetophenone carboxylase-like C-terminal" evidence="3">
    <location>
        <begin position="512"/>
        <end position="678"/>
    </location>
</feature>
<dbReference type="PANTHER" id="PTHR11365">
    <property type="entry name" value="5-OXOPROLINASE RELATED"/>
    <property type="match status" value="1"/>
</dbReference>
<dbReference type="InterPro" id="IPR049517">
    <property type="entry name" value="ACX-like_C"/>
</dbReference>
<protein>
    <submittedName>
        <fullName evidence="4">Hydantoinase/oxoprolinase family protein</fullName>
    </submittedName>
</protein>
<evidence type="ECO:0000313" key="5">
    <source>
        <dbReference type="Proteomes" id="UP000596427"/>
    </source>
</evidence>
<dbReference type="KEGG" id="xdi:EZH22_24170"/>
<sequence>MITIGFDIGGTFTDIVVEDDATRKMTFLKVPTSTGRPAEGVATGLDMVLERLGLGAGDVAGLLHATTIATNAILERKGSLTGLITTEGFRDVLLIGRQKRYNTYDLYLDKPEPLTRRRHIAEVSERISYAGEVLAPLDLATVDRCVEGFLASGIETVAVALLHAYANPAHERAVRARIQELAPHLSVSLSSDVSAKIREYERTSTTVANAYVKPIVADYIGDLRTALSARGLPTDLHIMQSNGGLVTPELASEFPVRIVESGPAAGVLMAARVGQDEGVRQVLTFDMGGTTAKLGAVDDGEPVIAPGFEVDARHFRKFSGLPLNIQAIELLEIGAGGGSIASTEAGLIRVGPKSAGAYPGPICYMRGGTAPTVTDANLVLGYLDAAHFNAGAMTLDLQGARAGIAREIATPLGLSVEEAAWGIHAVANSNMETAMRVISVERGRDPRLHVLVAFGGAGPLHAARLARSMRIPRVIVPIGAGVGSAIGLMNADHRVDASLTRILHLSPATVPQIGAILADLERDARAELARLSEKGNVRWLRQAYMRHVGQGFEIKVDLPETVADPSAYVTAARMAFQESYRQIYGYVDDDAEIEGVDWLVTAISPSRAGEAAPASHAPPAAGLALKGARPVYFPEAGGFLEAQVIDRYAMVPGEVFAGPAVVEEGESTTIVLPGDTVALSPSGHLVVTIDQRS</sequence>
<dbReference type="InterPro" id="IPR002821">
    <property type="entry name" value="Hydantoinase_A"/>
</dbReference>
<evidence type="ECO:0000259" key="3">
    <source>
        <dbReference type="Pfam" id="PF19278"/>
    </source>
</evidence>
<dbReference type="InterPro" id="IPR043129">
    <property type="entry name" value="ATPase_NBD"/>
</dbReference>
<dbReference type="InterPro" id="IPR045079">
    <property type="entry name" value="Oxoprolinase-like"/>
</dbReference>
<name>A0A974PM13_9HYPH</name>
<dbReference type="GO" id="GO:0005829">
    <property type="term" value="C:cytosol"/>
    <property type="evidence" value="ECO:0007669"/>
    <property type="project" value="TreeGrafter"/>
</dbReference>
<dbReference type="PANTHER" id="PTHR11365:SF23">
    <property type="entry name" value="HYPOTHETICAL 5-OXOPROLINASE (EUROFUNG)-RELATED"/>
    <property type="match status" value="1"/>
</dbReference>
<dbReference type="Proteomes" id="UP000596427">
    <property type="component" value="Chromosome"/>
</dbReference>
<accession>A0A974PM13</accession>
<feature type="domain" description="Hydantoinase/oxoprolinase N-terminal" evidence="2">
    <location>
        <begin position="4"/>
        <end position="180"/>
    </location>
</feature>
<organism evidence="4 5">
    <name type="scientific">Xanthobacter dioxanivorans</name>
    <dbReference type="NCBI Taxonomy" id="2528964"/>
    <lineage>
        <taxon>Bacteria</taxon>
        <taxon>Pseudomonadati</taxon>
        <taxon>Pseudomonadota</taxon>
        <taxon>Alphaproteobacteria</taxon>
        <taxon>Hyphomicrobiales</taxon>
        <taxon>Xanthobacteraceae</taxon>
        <taxon>Xanthobacter</taxon>
    </lineage>
</organism>
<dbReference type="GO" id="GO:0006749">
    <property type="term" value="P:glutathione metabolic process"/>
    <property type="evidence" value="ECO:0007669"/>
    <property type="project" value="TreeGrafter"/>
</dbReference>
<feature type="domain" description="Hydantoinase A/oxoprolinase" evidence="1">
    <location>
        <begin position="202"/>
        <end position="495"/>
    </location>
</feature>
<keyword evidence="5" id="KW-1185">Reference proteome</keyword>
<dbReference type="Pfam" id="PF05378">
    <property type="entry name" value="Hydant_A_N"/>
    <property type="match status" value="1"/>
</dbReference>
<dbReference type="Pfam" id="PF19278">
    <property type="entry name" value="Hydant_A_C"/>
    <property type="match status" value="1"/>
</dbReference>
<dbReference type="Pfam" id="PF01968">
    <property type="entry name" value="Hydantoinase_A"/>
    <property type="match status" value="1"/>
</dbReference>
<dbReference type="SUPFAM" id="SSF53067">
    <property type="entry name" value="Actin-like ATPase domain"/>
    <property type="match status" value="1"/>
</dbReference>
<dbReference type="EMBL" id="CP063362">
    <property type="protein sequence ID" value="QRG06057.1"/>
    <property type="molecule type" value="Genomic_DNA"/>
</dbReference>
<reference evidence="4 5" key="1">
    <citation type="submission" date="2020-10" db="EMBL/GenBank/DDBJ databases">
        <title>Degradation of 1,4-Dioxane by Xanthobacter sp. YN2, via a Novel Group-2 Soluble Di-Iron Monooxygenase.</title>
        <authorList>
            <person name="Ma F."/>
            <person name="Wang Y."/>
            <person name="Yang J."/>
            <person name="Guo H."/>
            <person name="Su D."/>
            <person name="Yu L."/>
        </authorList>
    </citation>
    <scope>NUCLEOTIDE SEQUENCE [LARGE SCALE GENOMIC DNA]</scope>
    <source>
        <strain evidence="4 5">YN2</strain>
    </source>
</reference>